<protein>
    <submittedName>
        <fullName evidence="2">Uncharacterized protein</fullName>
    </submittedName>
</protein>
<accession>A0A6N6MXK3</accession>
<dbReference type="EMBL" id="WAIE01000011">
    <property type="protein sequence ID" value="KAB1437315.1"/>
    <property type="molecule type" value="Genomic_DNA"/>
</dbReference>
<organism evidence="2 3">
    <name type="scientific">Pseudodesulfovibrio senegalensis</name>
    <dbReference type="NCBI Taxonomy" id="1721087"/>
    <lineage>
        <taxon>Bacteria</taxon>
        <taxon>Pseudomonadati</taxon>
        <taxon>Thermodesulfobacteriota</taxon>
        <taxon>Desulfovibrionia</taxon>
        <taxon>Desulfovibrionales</taxon>
        <taxon>Desulfovibrionaceae</taxon>
    </lineage>
</organism>
<evidence type="ECO:0000313" key="2">
    <source>
        <dbReference type="EMBL" id="KAB1437315.1"/>
    </source>
</evidence>
<proteinExistence type="predicted"/>
<gene>
    <name evidence="2" type="ORF">F8A88_15425</name>
</gene>
<keyword evidence="1" id="KW-1133">Transmembrane helix</keyword>
<dbReference type="Proteomes" id="UP000438699">
    <property type="component" value="Unassembled WGS sequence"/>
</dbReference>
<evidence type="ECO:0000313" key="3">
    <source>
        <dbReference type="Proteomes" id="UP000438699"/>
    </source>
</evidence>
<feature type="transmembrane region" description="Helical" evidence="1">
    <location>
        <begin position="33"/>
        <end position="52"/>
    </location>
</feature>
<evidence type="ECO:0000256" key="1">
    <source>
        <dbReference type="SAM" id="Phobius"/>
    </source>
</evidence>
<reference evidence="2 3" key="1">
    <citation type="journal article" date="2017" name="Int. J. Syst. Evol. Microbiol.">
        <title>Desulfovibrio senegalensis sp. nov., a mesophilic sulfate reducer isolated from marine sediment.</title>
        <authorList>
            <person name="Thioye A."/>
            <person name="Gam Z.B.A."/>
            <person name="Mbengue M."/>
            <person name="Cayol J.L."/>
            <person name="Joseph-Bartoli M."/>
            <person name="Toure-Kane C."/>
            <person name="Labat M."/>
        </authorList>
    </citation>
    <scope>NUCLEOTIDE SEQUENCE [LARGE SCALE GENOMIC DNA]</scope>
    <source>
        <strain evidence="2 3">DSM 101509</strain>
    </source>
</reference>
<keyword evidence="1" id="KW-0812">Transmembrane</keyword>
<dbReference type="AlphaFoldDB" id="A0A6N6MXK3"/>
<keyword evidence="1" id="KW-0472">Membrane</keyword>
<sequence>MKFLNGIFGAIVGLVFLVQGIKMLLVTQTAAPLVLFALGVCMFVVSIMYMHLCSKLDELVLEKKMVARVREKEE</sequence>
<keyword evidence="3" id="KW-1185">Reference proteome</keyword>
<feature type="transmembrane region" description="Helical" evidence="1">
    <location>
        <begin position="6"/>
        <end position="26"/>
    </location>
</feature>
<name>A0A6N6MXK3_9BACT</name>
<dbReference type="RefSeq" id="WP_151152082.1">
    <property type="nucleotide sequence ID" value="NZ_WAIE01000011.1"/>
</dbReference>
<comment type="caution">
    <text evidence="2">The sequence shown here is derived from an EMBL/GenBank/DDBJ whole genome shotgun (WGS) entry which is preliminary data.</text>
</comment>